<dbReference type="PANTHER" id="PTHR35561">
    <property type="entry name" value="RNA 2',3'-CYCLIC PHOSPHODIESTERASE"/>
    <property type="match status" value="1"/>
</dbReference>
<dbReference type="Pfam" id="PF13563">
    <property type="entry name" value="2_5_RNA_ligase2"/>
    <property type="match status" value="1"/>
</dbReference>
<gene>
    <name evidence="2" type="ORF">RXV79_14845</name>
</gene>
<evidence type="ECO:0000313" key="2">
    <source>
        <dbReference type="EMBL" id="WOB06202.1"/>
    </source>
</evidence>
<keyword evidence="1" id="KW-0378">Hydrolase</keyword>
<dbReference type="Proteomes" id="UP001303946">
    <property type="component" value="Chromosome"/>
</dbReference>
<dbReference type="EMBL" id="CP136336">
    <property type="protein sequence ID" value="WOB06202.1"/>
    <property type="molecule type" value="Genomic_DNA"/>
</dbReference>
<dbReference type="GO" id="GO:0016874">
    <property type="term" value="F:ligase activity"/>
    <property type="evidence" value="ECO:0007669"/>
    <property type="project" value="UniProtKB-KW"/>
</dbReference>
<dbReference type="RefSeq" id="WP_316698558.1">
    <property type="nucleotide sequence ID" value="NZ_CP136336.1"/>
</dbReference>
<keyword evidence="2" id="KW-0436">Ligase</keyword>
<evidence type="ECO:0000256" key="1">
    <source>
        <dbReference type="ARBA" id="ARBA00022801"/>
    </source>
</evidence>
<evidence type="ECO:0000313" key="3">
    <source>
        <dbReference type="Proteomes" id="UP001303946"/>
    </source>
</evidence>
<dbReference type="InterPro" id="IPR009097">
    <property type="entry name" value="Cyclic_Pdiesterase"/>
</dbReference>
<sequence>MGQPERAPRDTVIARFNAVSECMAEHPLSPSTEPPRRPTDRLFFALLPDAPAAAAIAELANRLKAEHGLKGRPLATSRFHVTLHFFGDHVGLPHALVDGLAAAASALRFAPFDVVFDQAVSFPGRPRKRPFVLRGSEAGLAALMDFRRGLSEALVRQGLGELVDDTFTPHVTLLYDGQLLPPQPVGPIVWRVNDFALVDSLIGQARHVPLARWPLQGASTPS</sequence>
<dbReference type="InterPro" id="IPR004175">
    <property type="entry name" value="RNA_CPDase"/>
</dbReference>
<organism evidence="2 3">
    <name type="scientific">Piscinibacter gummiphilus</name>
    <dbReference type="NCBI Taxonomy" id="946333"/>
    <lineage>
        <taxon>Bacteria</taxon>
        <taxon>Pseudomonadati</taxon>
        <taxon>Pseudomonadota</taxon>
        <taxon>Betaproteobacteria</taxon>
        <taxon>Burkholderiales</taxon>
        <taxon>Sphaerotilaceae</taxon>
        <taxon>Piscinibacter</taxon>
    </lineage>
</organism>
<dbReference type="SUPFAM" id="SSF55144">
    <property type="entry name" value="LigT-like"/>
    <property type="match status" value="1"/>
</dbReference>
<keyword evidence="3" id="KW-1185">Reference proteome</keyword>
<protein>
    <submittedName>
        <fullName evidence="2">2'-5' RNA ligase family protein</fullName>
    </submittedName>
</protein>
<dbReference type="Gene3D" id="3.90.1140.10">
    <property type="entry name" value="Cyclic phosphodiesterase"/>
    <property type="match status" value="1"/>
</dbReference>
<dbReference type="PANTHER" id="PTHR35561:SF1">
    <property type="entry name" value="RNA 2',3'-CYCLIC PHOSPHODIESTERASE"/>
    <property type="match status" value="1"/>
</dbReference>
<proteinExistence type="predicted"/>
<accession>A0ABZ0CMH7</accession>
<reference evidence="2 3" key="1">
    <citation type="submission" date="2023-10" db="EMBL/GenBank/DDBJ databases">
        <title>Bacteria for the degradation of biodegradable plastic PBAT(Polybutylene adipate terephthalate).</title>
        <authorList>
            <person name="Weon H.-Y."/>
            <person name="Yeon J."/>
        </authorList>
    </citation>
    <scope>NUCLEOTIDE SEQUENCE [LARGE SCALE GENOMIC DNA]</scope>
    <source>
        <strain evidence="2 3">SBD 7-3</strain>
    </source>
</reference>
<name>A0ABZ0CMH7_9BURK</name>